<sequence length="115" mass="13232">MFSAYKIWCRTTSECAQHYKLTLETCSMIDDPDCPETGKHCKLDPAQLFMYQEQSNLAFQLLVKSQMLDALTYLEELMRYPLSPVPHALGSSDGFFAKTNKATILHYLLQDEDKE</sequence>
<reference evidence="1 2" key="1">
    <citation type="submission" date="2023-11" db="EMBL/GenBank/DDBJ databases">
        <title>Halocaridina rubra genome assembly.</title>
        <authorList>
            <person name="Smith C."/>
        </authorList>
    </citation>
    <scope>NUCLEOTIDE SEQUENCE [LARGE SCALE GENOMIC DNA]</scope>
    <source>
        <strain evidence="1">EP-1</strain>
        <tissue evidence="1">Whole</tissue>
    </source>
</reference>
<evidence type="ECO:0000313" key="1">
    <source>
        <dbReference type="EMBL" id="KAK7026529.1"/>
    </source>
</evidence>
<accession>A0AAN8ZPL8</accession>
<dbReference type="EMBL" id="JAXCGZ010022706">
    <property type="protein sequence ID" value="KAK7026529.1"/>
    <property type="molecule type" value="Genomic_DNA"/>
</dbReference>
<name>A0AAN8ZPL8_HALRR</name>
<dbReference type="Proteomes" id="UP001381693">
    <property type="component" value="Unassembled WGS sequence"/>
</dbReference>
<keyword evidence="2" id="KW-1185">Reference proteome</keyword>
<organism evidence="1 2">
    <name type="scientific">Halocaridina rubra</name>
    <name type="common">Hawaiian red shrimp</name>
    <dbReference type="NCBI Taxonomy" id="373956"/>
    <lineage>
        <taxon>Eukaryota</taxon>
        <taxon>Metazoa</taxon>
        <taxon>Ecdysozoa</taxon>
        <taxon>Arthropoda</taxon>
        <taxon>Crustacea</taxon>
        <taxon>Multicrustacea</taxon>
        <taxon>Malacostraca</taxon>
        <taxon>Eumalacostraca</taxon>
        <taxon>Eucarida</taxon>
        <taxon>Decapoda</taxon>
        <taxon>Pleocyemata</taxon>
        <taxon>Caridea</taxon>
        <taxon>Atyoidea</taxon>
        <taxon>Atyidae</taxon>
        <taxon>Halocaridina</taxon>
    </lineage>
</organism>
<evidence type="ECO:0000313" key="2">
    <source>
        <dbReference type="Proteomes" id="UP001381693"/>
    </source>
</evidence>
<comment type="caution">
    <text evidence="1">The sequence shown here is derived from an EMBL/GenBank/DDBJ whole genome shotgun (WGS) entry which is preliminary data.</text>
</comment>
<dbReference type="AlphaFoldDB" id="A0AAN8ZPL8"/>
<proteinExistence type="predicted"/>
<gene>
    <name evidence="1" type="ORF">SK128_007721</name>
</gene>
<feature type="non-terminal residue" evidence="1">
    <location>
        <position position="115"/>
    </location>
</feature>
<protein>
    <submittedName>
        <fullName evidence="1">Uncharacterized protein</fullName>
    </submittedName>
</protein>